<reference evidence="2 3" key="1">
    <citation type="submission" date="2013-03" db="EMBL/GenBank/DDBJ databases">
        <title>The Genome Sequence of Cladophialophora yegresii CBS 114405.</title>
        <authorList>
            <consortium name="The Broad Institute Genomics Platform"/>
            <person name="Cuomo C."/>
            <person name="de Hoog S."/>
            <person name="Gorbushina A."/>
            <person name="Walker B."/>
            <person name="Young S.K."/>
            <person name="Zeng Q."/>
            <person name="Gargeya S."/>
            <person name="Fitzgerald M."/>
            <person name="Haas B."/>
            <person name="Abouelleil A."/>
            <person name="Allen A.W."/>
            <person name="Alvarado L."/>
            <person name="Arachchi H.M."/>
            <person name="Berlin A.M."/>
            <person name="Chapman S.B."/>
            <person name="Gainer-Dewar J."/>
            <person name="Goldberg J."/>
            <person name="Griggs A."/>
            <person name="Gujja S."/>
            <person name="Hansen M."/>
            <person name="Howarth C."/>
            <person name="Imamovic A."/>
            <person name="Ireland A."/>
            <person name="Larimer J."/>
            <person name="McCowan C."/>
            <person name="Murphy C."/>
            <person name="Pearson M."/>
            <person name="Poon T.W."/>
            <person name="Priest M."/>
            <person name="Roberts A."/>
            <person name="Saif S."/>
            <person name="Shea T."/>
            <person name="Sisk P."/>
            <person name="Sykes S."/>
            <person name="Wortman J."/>
            <person name="Nusbaum C."/>
            <person name="Birren B."/>
        </authorList>
    </citation>
    <scope>NUCLEOTIDE SEQUENCE [LARGE SCALE GENOMIC DNA]</scope>
    <source>
        <strain evidence="2 3">CBS 114405</strain>
    </source>
</reference>
<feature type="compositionally biased region" description="Basic and acidic residues" evidence="1">
    <location>
        <begin position="582"/>
        <end position="598"/>
    </location>
</feature>
<dbReference type="OrthoDB" id="310870at2759"/>
<protein>
    <recommendedName>
        <fullName evidence="4">PI-PLC Y-box domain-containing protein</fullName>
    </recommendedName>
</protein>
<feature type="compositionally biased region" description="Basic residues" evidence="1">
    <location>
        <begin position="1284"/>
        <end position="1299"/>
    </location>
</feature>
<feature type="region of interest" description="Disordered" evidence="1">
    <location>
        <begin position="959"/>
        <end position="981"/>
    </location>
</feature>
<feature type="compositionally biased region" description="Polar residues" evidence="1">
    <location>
        <begin position="779"/>
        <end position="788"/>
    </location>
</feature>
<sequence length="1299" mass="139240">MAEQSTQDVVNQSQSVGDVSPSDAPATTSTPDIKVSGDDTSNSAVEADVAPKENGNHTITPNIKMEELDDASARSDTDTSRAEGSVAGDKTADNKPLKKFAAKPVSFAKYSVPKVIAASAAAKATEKAPTPTSTTPSLAQAGRPRLVAKTTSTLQSTSKSYQSATPDPMQVWNKNRVTPQPSTKHLTDEELKQQYGIHLTSRIQGDGDGKEAKWADIDDDEDDWAPETIEWNDGTKSTLTPAEATPQIATKPATPPTDKPKPAAPPKAPVPQFAPSIGPNATVLKLGASAERQQAQKAATLQAKAPAEKPSITTKASPAPAPAKSPWAALPPVDKVSPIAITPQPVPLPARFPAGRGYTEGPTVQQAQSPAKEISADDFNRGWRDSLPNQPRELYMPNSGRYEAVPEGRRRMSKNDQNFRAPAVLQRPSPMDPHAPAEPSAAFQTHRTSTDQARRRASSTISGGSGQFGRRMSLKSSDVHSPIVDTHRHDIDTAVRPASRDGPISASQTPTYQARGTSDYMSSGAAPATDADLEAQRAQQKALMKENIERARRRKVEEEQQREAAKQERIRLKLASLGPDPRLTKKQEEELQQKAARETEEEAMAQPPVTTAPATVLASAVSATSVSTQSPPKPPQPLASGEPQQYGMMKVHPLDSVKKLGNSTTRSVEPQRLPARDRFEPSAAEQAHGETSQVSSPVVNGARTIPEVRRTSEQETVAVPEPSPVLPKPSTMVNDTRGGWGEMRHHDHRSQQTSSLWGMPNKALGNGTFDQSLAGYSPQDLSRTSSTAAGWMNGRTPHSGRSPQIPHANHIMADNRSYSSQSVTSPDQGPLAADSEVDSLFPTTKPAPIAPPQPQQAHPGVNGLPGGPRPIGVQSWNNFHSVASQQERAENEKLQREEVARREEEMRTGVRHGPSYMFNETWKQVQTGDQAQRSISAVSQSQVPASGAFGAVGSLASADAGPRGMNGPPGRGSRFFPQPVGQQYPLHDRRAVTYSHPQPPRTPSPPPAEEFASLHPAFDGDFKKPVVHFPHRPVVKLPPAMPPTPPSPLHVEPAVAPASAPAPAAPLTWAARVSMPPPPPPAPLRTVSTPIVQNPSWQERFNGLLGKKTSPAQTTAGPVAAVLAVTSVTKEPLDVQHVLVPAASVSLPVEVAAASSEIDTSVISKDVESEDDLFEDREPGSLPTIKFPLETSQIPMPRYFPSRLIASAPETTSVLPFMVVNWFEPRRQPGRELYALIRMPGATKSVRKELPSKGFPMQHNGARQQRFGSGPPSSSGSFGGNKNFRGKAGPRSRQASKVH</sequence>
<feature type="compositionally biased region" description="Low complexity" evidence="1">
    <location>
        <begin position="149"/>
        <end position="163"/>
    </location>
</feature>
<feature type="compositionally biased region" description="Low complexity" evidence="1">
    <location>
        <begin position="607"/>
        <end position="630"/>
    </location>
</feature>
<feature type="compositionally biased region" description="Polar residues" evidence="1">
    <location>
        <begin position="172"/>
        <end position="184"/>
    </location>
</feature>
<accession>W9VIR0</accession>
<feature type="compositionally biased region" description="Basic and acidic residues" evidence="1">
    <location>
        <begin position="887"/>
        <end position="908"/>
    </location>
</feature>
<proteinExistence type="predicted"/>
<feature type="region of interest" description="Disordered" evidence="1">
    <location>
        <begin position="425"/>
        <end position="869"/>
    </location>
</feature>
<dbReference type="RefSeq" id="XP_007760682.1">
    <property type="nucleotide sequence ID" value="XM_007762492.1"/>
</dbReference>
<feature type="compositionally biased region" description="Basic and acidic residues" evidence="1">
    <location>
        <begin position="543"/>
        <end position="571"/>
    </location>
</feature>
<feature type="region of interest" description="Disordered" evidence="1">
    <location>
        <begin position="294"/>
        <end position="329"/>
    </location>
</feature>
<feature type="region of interest" description="Disordered" evidence="1">
    <location>
        <begin position="1251"/>
        <end position="1299"/>
    </location>
</feature>
<dbReference type="Proteomes" id="UP000019473">
    <property type="component" value="Unassembled WGS sequence"/>
</dbReference>
<dbReference type="EMBL" id="AMGW01000006">
    <property type="protein sequence ID" value="EXJ55572.1"/>
    <property type="molecule type" value="Genomic_DNA"/>
</dbReference>
<evidence type="ECO:0000256" key="1">
    <source>
        <dbReference type="SAM" id="MobiDB-lite"/>
    </source>
</evidence>
<dbReference type="STRING" id="1182544.W9VIR0"/>
<dbReference type="VEuPathDB" id="FungiDB:A1O7_08500"/>
<feature type="region of interest" description="Disordered" evidence="1">
    <location>
        <begin position="884"/>
        <end position="908"/>
    </location>
</feature>
<gene>
    <name evidence="2" type="ORF">A1O7_08500</name>
</gene>
<feature type="compositionally biased region" description="Pro residues" evidence="1">
    <location>
        <begin position="253"/>
        <end position="269"/>
    </location>
</feature>
<feature type="region of interest" description="Disordered" evidence="1">
    <location>
        <begin position="200"/>
        <end position="276"/>
    </location>
</feature>
<organism evidence="2 3">
    <name type="scientific">Cladophialophora yegresii CBS 114405</name>
    <dbReference type="NCBI Taxonomy" id="1182544"/>
    <lineage>
        <taxon>Eukaryota</taxon>
        <taxon>Fungi</taxon>
        <taxon>Dikarya</taxon>
        <taxon>Ascomycota</taxon>
        <taxon>Pezizomycotina</taxon>
        <taxon>Eurotiomycetes</taxon>
        <taxon>Chaetothyriomycetidae</taxon>
        <taxon>Chaetothyriales</taxon>
        <taxon>Herpotrichiellaceae</taxon>
        <taxon>Cladophialophora</taxon>
    </lineage>
</organism>
<name>W9VIR0_9EURO</name>
<comment type="caution">
    <text evidence="2">The sequence shown here is derived from an EMBL/GenBank/DDBJ whole genome shotgun (WGS) entry which is preliminary data.</text>
</comment>
<feature type="compositionally biased region" description="Polar residues" evidence="1">
    <location>
        <begin position="505"/>
        <end position="521"/>
    </location>
</feature>
<feature type="compositionally biased region" description="Basic and acidic residues" evidence="1">
    <location>
        <begin position="205"/>
        <end position="216"/>
    </location>
</feature>
<feature type="compositionally biased region" description="Low complexity" evidence="1">
    <location>
        <begin position="118"/>
        <end position="141"/>
    </location>
</feature>
<feature type="compositionally biased region" description="Polar residues" evidence="1">
    <location>
        <begin position="816"/>
        <end position="827"/>
    </location>
</feature>
<evidence type="ECO:0008006" key="4">
    <source>
        <dbReference type="Google" id="ProtNLM"/>
    </source>
</evidence>
<feature type="compositionally biased region" description="Basic and acidic residues" evidence="1">
    <location>
        <begin position="71"/>
        <end position="81"/>
    </location>
</feature>
<evidence type="ECO:0000313" key="2">
    <source>
        <dbReference type="EMBL" id="EXJ55572.1"/>
    </source>
</evidence>
<evidence type="ECO:0000313" key="3">
    <source>
        <dbReference type="Proteomes" id="UP000019473"/>
    </source>
</evidence>
<feature type="compositionally biased region" description="Polar residues" evidence="1">
    <location>
        <begin position="689"/>
        <end position="698"/>
    </location>
</feature>
<feature type="region of interest" description="Disordered" evidence="1">
    <location>
        <begin position="1"/>
        <end position="103"/>
    </location>
</feature>
<feature type="compositionally biased region" description="Low complexity" evidence="1">
    <location>
        <begin position="1267"/>
        <end position="1276"/>
    </location>
</feature>
<feature type="region of interest" description="Disordered" evidence="1">
    <location>
        <begin position="118"/>
        <end position="187"/>
    </location>
</feature>
<feature type="region of interest" description="Disordered" evidence="1">
    <location>
        <begin position="347"/>
        <end position="399"/>
    </location>
</feature>
<keyword evidence="3" id="KW-1185">Reference proteome</keyword>
<dbReference type="HOGENOM" id="CLU_002517_0_0_1"/>
<feature type="compositionally biased region" description="Basic and acidic residues" evidence="1">
    <location>
        <begin position="374"/>
        <end position="384"/>
    </location>
</feature>
<dbReference type="GeneID" id="19183067"/>
<feature type="compositionally biased region" description="Polar residues" evidence="1">
    <location>
        <begin position="1"/>
        <end position="17"/>
    </location>
</feature>
<feature type="compositionally biased region" description="Low complexity" evidence="1">
    <location>
        <begin position="961"/>
        <end position="974"/>
    </location>
</feature>
<dbReference type="eggNOG" id="ENOG502RY1C">
    <property type="taxonomic scope" value="Eukaryota"/>
</dbReference>